<dbReference type="Proteomes" id="UP001319121">
    <property type="component" value="Chromosome"/>
</dbReference>
<evidence type="ECO:0000256" key="2">
    <source>
        <dbReference type="ARBA" id="ARBA00022729"/>
    </source>
</evidence>
<proteinExistence type="predicted"/>
<protein>
    <submittedName>
        <fullName evidence="10">Uncharacterized protein</fullName>
    </submittedName>
</protein>
<evidence type="ECO:0000256" key="6">
    <source>
        <dbReference type="PROSITE-ProRule" id="PRU00339"/>
    </source>
</evidence>
<dbReference type="EMBL" id="AP019536">
    <property type="protein sequence ID" value="BBI99541.1"/>
    <property type="molecule type" value="Genomic_DNA"/>
</dbReference>
<keyword evidence="3" id="KW-0677">Repeat</keyword>
<evidence type="ECO:0000256" key="4">
    <source>
        <dbReference type="ARBA" id="ARBA00022803"/>
    </source>
</evidence>
<organism evidence="10 11">
    <name type="scientific">Ferrigenium kumadai</name>
    <dbReference type="NCBI Taxonomy" id="1682490"/>
    <lineage>
        <taxon>Bacteria</taxon>
        <taxon>Pseudomonadati</taxon>
        <taxon>Pseudomonadota</taxon>
        <taxon>Betaproteobacteria</taxon>
        <taxon>Nitrosomonadales</taxon>
        <taxon>Gallionellaceae</taxon>
        <taxon>Ferrigenium</taxon>
    </lineage>
</organism>
<dbReference type="Pfam" id="PF13432">
    <property type="entry name" value="TPR_16"/>
    <property type="match status" value="1"/>
</dbReference>
<feature type="domain" description="Cellulose synthase operon C C-terminal" evidence="8">
    <location>
        <begin position="1126"/>
        <end position="1462"/>
    </location>
</feature>
<dbReference type="InterPro" id="IPR019734">
    <property type="entry name" value="TPR_rpt"/>
</dbReference>
<sequence length="1483" mass="165041">MKMRKRLSPLALGLILNAACLPAHAQTGEAPAVTAKAFRISGSRAFTETELLKLVEHSVGRKLSRSELIELADGITAYYRRHGFPRAHAIIPPQNFSDGVVRFLVTTAPASTAPDSLQAPSPLIKATGFRIVGSRAFTEAQLLTLVTDVVGKELTPSDLDALAQRITGFYRERGFRRARAVVRPGIFERTASQVVEGIVRFLITTLPVGESVHPDQADVSSQPQDHYVYVPSSDDPLQELLERAKWWEARDRIDLAQESLDKLFSIAPGHPSGLAMQAQIEIRRNQPKEAQGFLDKLRRSQPDHPAIPRIEALLRTFGQDKAELRHARSLVKASRYQEAAAIFRKLYPDGPPSDDLTLEYWQMVANTPRGWYPAREGIAKLVKNNPYNLHYRLTLAEHETSRLPLKRQALAVIIDMTRVPAFSQQARDAWRSAMRRLGDNPSSLPLLRQYLATEPNDSAIREKQTQIVAAQERQRRLMADPNYRAGVEGIAFLEKGELDTAEPLLEQALRARPTDSELTGGMGTLRLRQGRHAEARQYFAQAERLTPGGSKRWNSMGKVAQFWQLMREAREARKNRDFALAENRLYAALQVEHNEPNAVAALADILADRGLFEAAANTYRRALSVEPLNTGALEGLIALYRRQGQEREVQQVIAQLSPAQRKVLSATLNRMNAAVLKEQADRLLAHGQEDESIQLLEQAVRLDADDPWSRFALARLYARHNHPEQGQALFDDLLARHPDDSEALYALGEYQSSQGRSVQVLTTLARIPVAKRSTKTSHLRDRNLRQIANTYMQPKHRDEAARLLREAEVLAADDEEAGLAVALAWGRIGEYPQADRVFDALRSALPSIRWRLRHAEYLAMKNAPELAAELDSLAALQLNPDEKQELYALQESFTIRTANGYLASNQPGLAHQTLAPFLKNAPDRIPLLLAEAQAYWAEEQWPSAQSTFAHVLRLEADEPAARRGLIETQLAAGDRAAALAQLAAWAASSTSLSSRLQLVDLYLTLDEPEHAREQLDTLLAQYPNHPGVLNQAWQLAQHERRLDDEIVYLQKSLAAEYAERTPPQAVTRAQGAPVAYEHIGFDELGAPEKIQRDWKEKKLAALVDRRTDWLSSAVDISSRSGTPGLSQYRSIEIPMEYKTPWHADDEVFFRADLVKLDAGSVDPANTNFGSQLLCQPLCTSSLAAQTTQGMAFAAGYHSDELRADIGITPLNFAVSNVVGGIRHDGDIGQFSYSIEASRRPLTGSVLSFAGTRDPRTGLTWGGTVATGGRLGLSLDKGEALGFWSSLGLYSLTGRNVSTNNRLQLMAGEQWRIVNEENRLFSLGLTGMYWHHTRNAGEYTFGHGGYYSPQNYRSLSLPVTYGERYPRFSWMLRAAASVSQSQTQAADYYPTDPAMQAQAVALAPTTFVTPVYTGGPSSGRGYSLRGAWEYQVDRQLFAGGLLAIERSQYYAPNRAMLYLRYSLDQPAAQPVYFPPLPVEPSSQF</sequence>
<feature type="signal peptide" evidence="7">
    <location>
        <begin position="1"/>
        <end position="25"/>
    </location>
</feature>
<feature type="chain" id="PRO_5043053883" evidence="7">
    <location>
        <begin position="26"/>
        <end position="1483"/>
    </location>
</feature>
<dbReference type="InterPro" id="IPR008410">
    <property type="entry name" value="BCSC_C"/>
</dbReference>
<dbReference type="PROSITE" id="PS50005">
    <property type="entry name" value="TPR"/>
    <property type="match status" value="2"/>
</dbReference>
<feature type="repeat" description="TPR" evidence="6">
    <location>
        <begin position="516"/>
        <end position="549"/>
    </location>
</feature>
<dbReference type="InterPro" id="IPR013686">
    <property type="entry name" value="Polypept-transport_assoc_ShlB"/>
</dbReference>
<dbReference type="Gene3D" id="1.25.40.10">
    <property type="entry name" value="Tetratricopeptide repeat domain"/>
    <property type="match status" value="5"/>
</dbReference>
<dbReference type="PRINTS" id="PR01441">
    <property type="entry name" value="CELLSNTHASEC"/>
</dbReference>
<dbReference type="InterPro" id="IPR011990">
    <property type="entry name" value="TPR-like_helical_dom_sf"/>
</dbReference>
<dbReference type="PANTHER" id="PTHR12558:SF13">
    <property type="entry name" value="CELL DIVISION CYCLE PROTEIN 27 HOMOLOG"/>
    <property type="match status" value="1"/>
</dbReference>
<dbReference type="GO" id="GO:0030244">
    <property type="term" value="P:cellulose biosynthetic process"/>
    <property type="evidence" value="ECO:0007669"/>
    <property type="project" value="UniProtKB-KW"/>
</dbReference>
<accession>A0AAN1SZK2</accession>
<evidence type="ECO:0000256" key="5">
    <source>
        <dbReference type="ARBA" id="ARBA00022916"/>
    </source>
</evidence>
<dbReference type="GO" id="GO:0019867">
    <property type="term" value="C:outer membrane"/>
    <property type="evidence" value="ECO:0007669"/>
    <property type="project" value="InterPro"/>
</dbReference>
<dbReference type="Pfam" id="PF14559">
    <property type="entry name" value="TPR_19"/>
    <property type="match status" value="1"/>
</dbReference>
<evidence type="ECO:0000313" key="11">
    <source>
        <dbReference type="Proteomes" id="UP001319121"/>
    </source>
</evidence>
<keyword evidence="2 7" id="KW-0732">Signal</keyword>
<dbReference type="SMART" id="SM00028">
    <property type="entry name" value="TPR"/>
    <property type="match status" value="7"/>
</dbReference>
<dbReference type="Pfam" id="PF08479">
    <property type="entry name" value="POTRA_2"/>
    <property type="match status" value="2"/>
</dbReference>
<feature type="domain" description="Polypeptide-transport-associated ShlB-type" evidence="9">
    <location>
        <begin position="36"/>
        <end position="105"/>
    </location>
</feature>
<dbReference type="SUPFAM" id="SSF48452">
    <property type="entry name" value="TPR-like"/>
    <property type="match status" value="4"/>
</dbReference>
<name>A0AAN1SZK2_9PROT</name>
<evidence type="ECO:0000256" key="7">
    <source>
        <dbReference type="SAM" id="SignalP"/>
    </source>
</evidence>
<keyword evidence="5" id="KW-0135">Cellulose biosynthesis</keyword>
<evidence type="ECO:0000256" key="1">
    <source>
        <dbReference type="ARBA" id="ARBA00005186"/>
    </source>
</evidence>
<dbReference type="Pfam" id="PF05420">
    <property type="entry name" value="BCSC_C"/>
    <property type="match status" value="1"/>
</dbReference>
<feature type="domain" description="Polypeptide-transport-associated ShlB-type" evidence="9">
    <location>
        <begin position="127"/>
        <end position="184"/>
    </location>
</feature>
<evidence type="ECO:0000259" key="8">
    <source>
        <dbReference type="Pfam" id="PF05420"/>
    </source>
</evidence>
<gene>
    <name evidence="10" type="ORF">FGKAn22_12340</name>
</gene>
<evidence type="ECO:0000259" key="9">
    <source>
        <dbReference type="Pfam" id="PF08479"/>
    </source>
</evidence>
<evidence type="ECO:0000256" key="3">
    <source>
        <dbReference type="ARBA" id="ARBA00022737"/>
    </source>
</evidence>
<keyword evidence="4 6" id="KW-0802">TPR repeat</keyword>
<dbReference type="GO" id="GO:0006011">
    <property type="term" value="P:UDP-alpha-D-glucose metabolic process"/>
    <property type="evidence" value="ECO:0007669"/>
    <property type="project" value="InterPro"/>
</dbReference>
<dbReference type="InterPro" id="IPR003921">
    <property type="entry name" value="Cell_synth_C"/>
</dbReference>
<dbReference type="RefSeq" id="WP_212784787.1">
    <property type="nucleotide sequence ID" value="NZ_AP019536.1"/>
</dbReference>
<evidence type="ECO:0000313" key="10">
    <source>
        <dbReference type="EMBL" id="BBI99541.1"/>
    </source>
</evidence>
<reference evidence="10 11" key="1">
    <citation type="submission" date="2019-03" db="EMBL/GenBank/DDBJ databases">
        <title>Complete genome sequence of Ferrigenium kumadai strain An22, a microaerophilic iron-oxidizing bacterium isolated from a paddy field soil.</title>
        <authorList>
            <person name="Watanabe T."/>
            <person name="Asakawa S."/>
        </authorList>
    </citation>
    <scope>NUCLEOTIDE SEQUENCE [LARGE SCALE GENOMIC DNA]</scope>
    <source>
        <strain evidence="10 11">An22</strain>
    </source>
</reference>
<keyword evidence="11" id="KW-1185">Reference proteome</keyword>
<dbReference type="PANTHER" id="PTHR12558">
    <property type="entry name" value="CELL DIVISION CYCLE 16,23,27"/>
    <property type="match status" value="1"/>
</dbReference>
<feature type="repeat" description="TPR" evidence="6">
    <location>
        <begin position="596"/>
        <end position="629"/>
    </location>
</feature>
<comment type="pathway">
    <text evidence="1">Glycan metabolism; bacterial cellulose biosynthesis.</text>
</comment>
<dbReference type="Gene3D" id="3.10.20.310">
    <property type="entry name" value="membrane protein fhac"/>
    <property type="match status" value="2"/>
</dbReference>
<dbReference type="KEGG" id="fku:FGKAn22_12340"/>